<evidence type="ECO:0000313" key="2">
    <source>
        <dbReference type="EMBL" id="SPP65220.1"/>
    </source>
</evidence>
<keyword evidence="3" id="KW-1185">Reference proteome</keyword>
<evidence type="ECO:0000313" key="3">
    <source>
        <dbReference type="Proteomes" id="UP000248168"/>
    </source>
</evidence>
<reference evidence="3" key="1">
    <citation type="submission" date="2018-04" db="EMBL/GenBank/DDBJ databases">
        <authorList>
            <person name="Lucker S."/>
            <person name="Sakoula D."/>
        </authorList>
    </citation>
    <scope>NUCLEOTIDE SEQUENCE [LARGE SCALE GENOMIC DNA]</scope>
</reference>
<keyword evidence="1" id="KW-0732">Signal</keyword>
<dbReference type="Proteomes" id="UP000248168">
    <property type="component" value="Unassembled WGS sequence"/>
</dbReference>
<protein>
    <recommendedName>
        <fullName evidence="4">Lipoprotein</fullName>
    </recommendedName>
</protein>
<name>A0A330LE39_9BACT</name>
<dbReference type="EMBL" id="OUNR01000016">
    <property type="protein sequence ID" value="SPP65220.1"/>
    <property type="molecule type" value="Genomic_DNA"/>
</dbReference>
<evidence type="ECO:0008006" key="4">
    <source>
        <dbReference type="Google" id="ProtNLM"/>
    </source>
</evidence>
<dbReference type="RefSeq" id="WP_121989537.1">
    <property type="nucleotide sequence ID" value="NZ_OUNR01000016.1"/>
</dbReference>
<evidence type="ECO:0000256" key="1">
    <source>
        <dbReference type="SAM" id="SignalP"/>
    </source>
</evidence>
<feature type="chain" id="PRO_5016246188" description="Lipoprotein" evidence="1">
    <location>
        <begin position="26"/>
        <end position="125"/>
    </location>
</feature>
<sequence>MRPAVALTLMLLLLLEGCTSVGSYATSLGIEDAAQIKGAEADYLAALAGFSRAGVLTPEEAELEYHSERMRLNEGTWSKARLEGYRQAVLRGQPRVHTYKQQCFWVDARKDVRCKGQLLISGIGK</sequence>
<feature type="signal peptide" evidence="1">
    <location>
        <begin position="1"/>
        <end position="25"/>
    </location>
</feature>
<dbReference type="InParanoid" id="A0A330LE39"/>
<gene>
    <name evidence="2" type="ORF">NITLEN_30134</name>
</gene>
<accession>A0A330LE39</accession>
<organism evidence="2 3">
    <name type="scientific">Nitrospira lenta</name>
    <dbReference type="NCBI Taxonomy" id="1436998"/>
    <lineage>
        <taxon>Bacteria</taxon>
        <taxon>Pseudomonadati</taxon>
        <taxon>Nitrospirota</taxon>
        <taxon>Nitrospiria</taxon>
        <taxon>Nitrospirales</taxon>
        <taxon>Nitrospiraceae</taxon>
        <taxon>Nitrospira</taxon>
    </lineage>
</organism>
<proteinExistence type="predicted"/>
<dbReference type="AlphaFoldDB" id="A0A330LE39"/>